<name>A0AAN5MKP9_MORMO</name>
<reference evidence="1" key="2">
    <citation type="submission" date="2020-10" db="EMBL/GenBank/DDBJ databases">
        <authorList>
            <consortium name="NCBI Pathogen Detection Project"/>
        </authorList>
    </citation>
    <scope>NUCLEOTIDE SEQUENCE</scope>
    <source>
        <strain evidence="1">Morganella morganii ARLG-3209</strain>
    </source>
</reference>
<evidence type="ECO:0000313" key="2">
    <source>
        <dbReference type="Proteomes" id="UP000865968"/>
    </source>
</evidence>
<gene>
    <name evidence="1" type="ORF">I8608_003863</name>
</gene>
<reference evidence="1" key="1">
    <citation type="journal article" date="2018" name="Genome Biol.">
        <title>SKESA: strategic k-mer extension for scrupulous assemblies.</title>
        <authorList>
            <person name="Souvorov A."/>
            <person name="Agarwala R."/>
            <person name="Lipman D.J."/>
        </authorList>
    </citation>
    <scope>NUCLEOTIDE SEQUENCE</scope>
    <source>
        <strain evidence="1">Morganella morganii ARLG-3209</strain>
    </source>
</reference>
<dbReference type="EMBL" id="DACSWI010000018">
    <property type="protein sequence ID" value="HAT3810950.1"/>
    <property type="molecule type" value="Genomic_DNA"/>
</dbReference>
<dbReference type="AlphaFoldDB" id="A0AAN5MKP9"/>
<evidence type="ECO:0000313" key="1">
    <source>
        <dbReference type="EMBL" id="HAT3810950.1"/>
    </source>
</evidence>
<accession>A0AAN5MKP9</accession>
<dbReference type="RefSeq" id="WP_262883389.1">
    <property type="nucleotide sequence ID" value="NZ_JAHOAK010000034.1"/>
</dbReference>
<sequence>MQHDEMFAGQFYCFYLRSLHLSEKQPAGDTSADETRLVQRRFPDFCTGERVNSQYCDLSLY</sequence>
<dbReference type="Proteomes" id="UP000865968">
    <property type="component" value="Unassembled WGS sequence"/>
</dbReference>
<proteinExistence type="predicted"/>
<protein>
    <submittedName>
        <fullName evidence="1">Uncharacterized protein</fullName>
    </submittedName>
</protein>
<organism evidence="1 2">
    <name type="scientific">Morganella morganii</name>
    <name type="common">Proteus morganii</name>
    <dbReference type="NCBI Taxonomy" id="582"/>
    <lineage>
        <taxon>Bacteria</taxon>
        <taxon>Pseudomonadati</taxon>
        <taxon>Pseudomonadota</taxon>
        <taxon>Gammaproteobacteria</taxon>
        <taxon>Enterobacterales</taxon>
        <taxon>Morganellaceae</taxon>
        <taxon>Morganella</taxon>
    </lineage>
</organism>
<comment type="caution">
    <text evidence="1">The sequence shown here is derived from an EMBL/GenBank/DDBJ whole genome shotgun (WGS) entry which is preliminary data.</text>
</comment>